<evidence type="ECO:0000313" key="2">
    <source>
        <dbReference type="EMBL" id="KJE24956.1"/>
    </source>
</evidence>
<sequence length="197" mass="20376">MTGPGPHTPSTDRRNQVILAVLGVLLTAAGVVALLTGVGVFGDGRADQSVLDPDVRDFAADHGWFWLVIGVGSGLVALLALVWLAQQMRTDRSPGLDVTHDALGDVHLPAAALTDAVADDVAGIAGVEGAWAELRGRREPSLDIAVRVTRGTDVSGVVGEVCGPVLGRARRALGRPDLPAQVNIRPVGAARRPSGVR</sequence>
<reference evidence="3" key="1">
    <citation type="submission" date="2015-02" db="EMBL/GenBank/DDBJ databases">
        <title>Draft Genome of Frankia sp. CpI1-S.</title>
        <authorList>
            <person name="Oshone R.T."/>
            <person name="Ngom M."/>
            <person name="Ghodhbane-Gtari F."/>
            <person name="Gtari M."/>
            <person name="Morris K."/>
            <person name="Thomas K."/>
            <person name="Sen A."/>
            <person name="Tisa L.S."/>
        </authorList>
    </citation>
    <scope>NUCLEOTIDE SEQUENCE [LARGE SCALE GENOMIC DNA]</scope>
    <source>
        <strain evidence="3">CpI1-S</strain>
    </source>
</reference>
<name>A0A0D8BLF2_9ACTN</name>
<keyword evidence="1" id="KW-1133">Transmembrane helix</keyword>
<gene>
    <name evidence="2" type="ORF">FF36_00567</name>
</gene>
<evidence type="ECO:0000313" key="3">
    <source>
        <dbReference type="Proteomes" id="UP000032545"/>
    </source>
</evidence>
<reference evidence="2 3" key="2">
    <citation type="journal article" date="2016" name="Genome Announc.">
        <title>Permanent Draft Genome Sequences for Two Variants of Frankia sp. Strain CpI1, the First Frankia Strain Isolated from Root Nodules of Comptonia peregrina.</title>
        <authorList>
            <person name="Oshone R."/>
            <person name="Hurst S.G.IV."/>
            <person name="Abebe-Akele F."/>
            <person name="Simpson S."/>
            <person name="Morris K."/>
            <person name="Thomas W.K."/>
            <person name="Tisa L.S."/>
        </authorList>
    </citation>
    <scope>NUCLEOTIDE SEQUENCE [LARGE SCALE GENOMIC DNA]</scope>
    <source>
        <strain evidence="3">CpI1-S</strain>
    </source>
</reference>
<keyword evidence="1" id="KW-0812">Transmembrane</keyword>
<dbReference type="RefSeq" id="WP_044883374.1">
    <property type="nucleotide sequence ID" value="NZ_JYFN01000003.1"/>
</dbReference>
<organism evidence="2 3">
    <name type="scientific">Frankia torreyi</name>
    <dbReference type="NCBI Taxonomy" id="1856"/>
    <lineage>
        <taxon>Bacteria</taxon>
        <taxon>Bacillati</taxon>
        <taxon>Actinomycetota</taxon>
        <taxon>Actinomycetes</taxon>
        <taxon>Frankiales</taxon>
        <taxon>Frankiaceae</taxon>
        <taxon>Frankia</taxon>
    </lineage>
</organism>
<evidence type="ECO:0000256" key="1">
    <source>
        <dbReference type="SAM" id="Phobius"/>
    </source>
</evidence>
<accession>A0A0D8BLF2</accession>
<dbReference type="PATRIC" id="fig|1502723.3.peg.2168"/>
<feature type="transmembrane region" description="Helical" evidence="1">
    <location>
        <begin position="62"/>
        <end position="84"/>
    </location>
</feature>
<protein>
    <recommendedName>
        <fullName evidence="4">Alkaline shock response membrane anchor protein AmaP</fullName>
    </recommendedName>
</protein>
<feature type="transmembrane region" description="Helical" evidence="1">
    <location>
        <begin position="17"/>
        <end position="42"/>
    </location>
</feature>
<proteinExistence type="predicted"/>
<comment type="caution">
    <text evidence="2">The sequence shown here is derived from an EMBL/GenBank/DDBJ whole genome shotgun (WGS) entry which is preliminary data.</text>
</comment>
<dbReference type="Proteomes" id="UP000032545">
    <property type="component" value="Unassembled WGS sequence"/>
</dbReference>
<dbReference type="OrthoDB" id="3213127at2"/>
<keyword evidence="1" id="KW-0472">Membrane</keyword>
<dbReference type="AlphaFoldDB" id="A0A0D8BLF2"/>
<keyword evidence="3" id="KW-1185">Reference proteome</keyword>
<dbReference type="EMBL" id="JYFN01000003">
    <property type="protein sequence ID" value="KJE24956.1"/>
    <property type="molecule type" value="Genomic_DNA"/>
</dbReference>
<evidence type="ECO:0008006" key="4">
    <source>
        <dbReference type="Google" id="ProtNLM"/>
    </source>
</evidence>